<dbReference type="Proteomes" id="UP000094271">
    <property type="component" value="Unassembled WGS sequence"/>
</dbReference>
<accession>A0A1E3UE48</accession>
<protein>
    <submittedName>
        <fullName evidence="2">Uncharacterized protein</fullName>
    </submittedName>
</protein>
<feature type="compositionally biased region" description="Basic and acidic residues" evidence="1">
    <location>
        <begin position="116"/>
        <end position="133"/>
    </location>
</feature>
<name>A0A1E3UE48_9FIRM</name>
<evidence type="ECO:0000256" key="1">
    <source>
        <dbReference type="SAM" id="MobiDB-lite"/>
    </source>
</evidence>
<feature type="region of interest" description="Disordered" evidence="1">
    <location>
        <begin position="82"/>
        <end position="133"/>
    </location>
</feature>
<gene>
    <name evidence="2" type="ORF">BEI59_20320</name>
</gene>
<proteinExistence type="predicted"/>
<evidence type="ECO:0000313" key="3">
    <source>
        <dbReference type="Proteomes" id="UP000094271"/>
    </source>
</evidence>
<dbReference type="AlphaFoldDB" id="A0A1E3UE48"/>
<organism evidence="2 3">
    <name type="scientific">Eisenbergiella tayi</name>
    <dbReference type="NCBI Taxonomy" id="1432052"/>
    <lineage>
        <taxon>Bacteria</taxon>
        <taxon>Bacillati</taxon>
        <taxon>Bacillota</taxon>
        <taxon>Clostridia</taxon>
        <taxon>Lachnospirales</taxon>
        <taxon>Lachnospiraceae</taxon>
        <taxon>Eisenbergiella</taxon>
    </lineage>
</organism>
<evidence type="ECO:0000313" key="2">
    <source>
        <dbReference type="EMBL" id="ODR48724.1"/>
    </source>
</evidence>
<reference evidence="2 3" key="1">
    <citation type="submission" date="2016-08" db="EMBL/GenBank/DDBJ databases">
        <authorList>
            <person name="Seilhamer J.J."/>
        </authorList>
    </citation>
    <scope>NUCLEOTIDE SEQUENCE [LARGE SCALE GENOMIC DNA]</scope>
    <source>
        <strain evidence="2 3">NML150140-1</strain>
    </source>
</reference>
<dbReference type="EMBL" id="MEHA01000016">
    <property type="protein sequence ID" value="ODR48724.1"/>
    <property type="molecule type" value="Genomic_DNA"/>
</dbReference>
<dbReference type="RefSeq" id="WP_069431880.1">
    <property type="nucleotide sequence ID" value="NZ_JBBNHQ010000024.1"/>
</dbReference>
<comment type="caution">
    <text evidence="2">The sequence shown here is derived from an EMBL/GenBank/DDBJ whole genome shotgun (WGS) entry which is preliminary data.</text>
</comment>
<sequence>MVYAAKKESEGLLALFVVVGFPEPCASAIVSVRLPSPVPSCGRRFCKVPVRVRFRSDKHAAVLRLQRTQPKDRRVYTTLTGILAEPPPAGGNGGGQPDENDGRRTGLREQVGCVGRESRAWEADREEQGGEMS</sequence>